<dbReference type="RefSeq" id="WP_015285429.1">
    <property type="nucleotide sequence ID" value="NC_019943.1"/>
</dbReference>
<protein>
    <submittedName>
        <fullName evidence="1">Uncharacterized protein</fullName>
    </submittedName>
</protein>
<proteinExistence type="predicted"/>
<dbReference type="AlphaFoldDB" id="L0HF87"/>
<reference evidence="2" key="1">
    <citation type="submission" date="2011-12" db="EMBL/GenBank/DDBJ databases">
        <title>Complete sequence of Methanoregula formicicum SMSP.</title>
        <authorList>
            <person name="Lucas S."/>
            <person name="Han J."/>
            <person name="Lapidus A."/>
            <person name="Cheng J.-F."/>
            <person name="Goodwin L."/>
            <person name="Pitluck S."/>
            <person name="Peters L."/>
            <person name="Ovchinnikova G."/>
            <person name="Teshima H."/>
            <person name="Detter J.C."/>
            <person name="Han C."/>
            <person name="Tapia R."/>
            <person name="Land M."/>
            <person name="Hauser L."/>
            <person name="Kyrpides N."/>
            <person name="Ivanova N."/>
            <person name="Pagani I."/>
            <person name="Imachi H."/>
            <person name="Tamaki H."/>
            <person name="Sekiguchi Y."/>
            <person name="Kamagata Y."/>
            <person name="Cadillo-Quiroz H."/>
            <person name="Zinder S."/>
            <person name="Liu W.-T."/>
            <person name="Woyke T."/>
        </authorList>
    </citation>
    <scope>NUCLEOTIDE SEQUENCE [LARGE SCALE GENOMIC DNA]</scope>
    <source>
        <strain evidence="2">DSM 22288 / NBRC 105244 / SMSP</strain>
    </source>
</reference>
<keyword evidence="2" id="KW-1185">Reference proteome</keyword>
<dbReference type="Proteomes" id="UP000010824">
    <property type="component" value="Chromosome"/>
</dbReference>
<dbReference type="EMBL" id="CP003167">
    <property type="protein sequence ID" value="AGB02466.1"/>
    <property type="molecule type" value="Genomic_DNA"/>
</dbReference>
<dbReference type="HOGENOM" id="CLU_1514616_0_0_2"/>
<dbReference type="InParanoid" id="L0HF87"/>
<gene>
    <name evidence="1" type="ordered locus">Metfor_1431</name>
</gene>
<dbReference type="eggNOG" id="arCOG09441">
    <property type="taxonomic scope" value="Archaea"/>
</dbReference>
<evidence type="ECO:0000313" key="2">
    <source>
        <dbReference type="Proteomes" id="UP000010824"/>
    </source>
</evidence>
<accession>L0HF87</accession>
<name>L0HF87_METFS</name>
<reference evidence="1 2" key="2">
    <citation type="journal article" date="2014" name="Genome Announc.">
        <title>Complete Genome Sequence of Methanoregula formicica SMSPT, a Mesophilic Hydrogenotrophic Methanogen Isolated from a Methanogenic Upflow Anaerobic Sludge Blanket Reactor.</title>
        <authorList>
            <person name="Yamamoto K."/>
            <person name="Tamaki H."/>
            <person name="Cadillo-Quiroz H."/>
            <person name="Imachi H."/>
            <person name="Kyrpides N."/>
            <person name="Woyke T."/>
            <person name="Goodwin L."/>
            <person name="Zinder S.H."/>
            <person name="Kamagata Y."/>
            <person name="Liu W.T."/>
        </authorList>
    </citation>
    <scope>NUCLEOTIDE SEQUENCE [LARGE SCALE GENOMIC DNA]</scope>
    <source>
        <strain evidence="2">DSM 22288 / NBRC 105244 / SMSP</strain>
    </source>
</reference>
<sequence length="177" mass="20252">MDRTGKPQEDQKITLELMGKPHEEQTTTKGLIGTLPEATRKDTGPGRIKRPFVAIREAKRRAAIWGFAVADVVSDGDLPYDFIAMKDGITSFVRIRRIRDSWFDSKRIQDRCRKEIAAFRAMKQQPGLIFELWIRGFARAFHRYRILPDTIGKIGIVLEPETRAGKKALDEERQAGQ</sequence>
<dbReference type="KEGG" id="mfo:Metfor_1431"/>
<evidence type="ECO:0000313" key="1">
    <source>
        <dbReference type="EMBL" id="AGB02466.1"/>
    </source>
</evidence>
<dbReference type="GeneID" id="14307820"/>
<organism evidence="1 2">
    <name type="scientific">Methanoregula formicica (strain DSM 22288 / NBRC 105244 / SMSP)</name>
    <dbReference type="NCBI Taxonomy" id="593750"/>
    <lineage>
        <taxon>Archaea</taxon>
        <taxon>Methanobacteriati</taxon>
        <taxon>Methanobacteriota</taxon>
        <taxon>Stenosarchaea group</taxon>
        <taxon>Methanomicrobia</taxon>
        <taxon>Methanomicrobiales</taxon>
        <taxon>Methanoregulaceae</taxon>
        <taxon>Methanoregula</taxon>
    </lineage>
</organism>